<evidence type="ECO:0000256" key="3">
    <source>
        <dbReference type="ARBA" id="ARBA00022475"/>
    </source>
</evidence>
<sequence>MLELIVTLAIAAILVSIAVPNFANFLSNNRASQDVQLLGKSLSTARGEAVARAANVFVSAEGGDWGKGWRIWVDLNENGRREDGETVRKVEAPESGASISASQGGAAVNVFSYNSEGFLNGAGTVIFNYRAHPVECSRDRDIRVGASGQVNVSKAGCP</sequence>
<reference evidence="12 13" key="1">
    <citation type="submission" date="2020-04" db="EMBL/GenBank/DDBJ databases">
        <authorList>
            <person name="Yoon J."/>
        </authorList>
    </citation>
    <scope>NUCLEOTIDE SEQUENCE [LARGE SCALE GENOMIC DNA]</scope>
    <source>
        <strain evidence="12 13">KMU-166</strain>
    </source>
</reference>
<keyword evidence="7" id="KW-1133">Transmembrane helix</keyword>
<comment type="similarity">
    <text evidence="9">Belongs to the GSP H family.</text>
</comment>
<evidence type="ECO:0000256" key="5">
    <source>
        <dbReference type="ARBA" id="ARBA00022519"/>
    </source>
</evidence>
<evidence type="ECO:0000313" key="12">
    <source>
        <dbReference type="EMBL" id="NKI18818.1"/>
    </source>
</evidence>
<evidence type="ECO:0000256" key="4">
    <source>
        <dbReference type="ARBA" id="ARBA00022481"/>
    </source>
</evidence>
<dbReference type="InterPro" id="IPR022346">
    <property type="entry name" value="T2SS_GspH"/>
</dbReference>
<evidence type="ECO:0000256" key="1">
    <source>
        <dbReference type="ARBA" id="ARBA00004377"/>
    </source>
</evidence>
<dbReference type="Proteomes" id="UP000765845">
    <property type="component" value="Unassembled WGS sequence"/>
</dbReference>
<dbReference type="Gene3D" id="3.55.40.10">
    <property type="entry name" value="minor pseudopilin epsh domain"/>
    <property type="match status" value="1"/>
</dbReference>
<name>A0ABX1GK18_9GAMM</name>
<keyword evidence="5" id="KW-0997">Cell inner membrane</keyword>
<organism evidence="12 13">
    <name type="scientific">Spongiibacter thalassae</name>
    <dbReference type="NCBI Taxonomy" id="2721624"/>
    <lineage>
        <taxon>Bacteria</taxon>
        <taxon>Pseudomonadati</taxon>
        <taxon>Pseudomonadota</taxon>
        <taxon>Gammaproteobacteria</taxon>
        <taxon>Cellvibrionales</taxon>
        <taxon>Spongiibacteraceae</taxon>
        <taxon>Spongiibacter</taxon>
    </lineage>
</organism>
<keyword evidence="8" id="KW-0472">Membrane</keyword>
<keyword evidence="3" id="KW-1003">Cell membrane</keyword>
<keyword evidence="13" id="KW-1185">Reference proteome</keyword>
<comment type="subcellular location">
    <subcellularLocation>
        <location evidence="1">Cell inner membrane</location>
        <topology evidence="1">Single-pass membrane protein</topology>
    </subcellularLocation>
</comment>
<evidence type="ECO:0000259" key="11">
    <source>
        <dbReference type="Pfam" id="PF12019"/>
    </source>
</evidence>
<gene>
    <name evidence="12" type="ORF">HCU74_15525</name>
</gene>
<evidence type="ECO:0000256" key="2">
    <source>
        <dbReference type="ARBA" id="ARBA00021549"/>
    </source>
</evidence>
<keyword evidence="6" id="KW-0812">Transmembrane</keyword>
<evidence type="ECO:0000256" key="6">
    <source>
        <dbReference type="ARBA" id="ARBA00022692"/>
    </source>
</evidence>
<dbReference type="InterPro" id="IPR045584">
    <property type="entry name" value="Pilin-like"/>
</dbReference>
<accession>A0ABX1GK18</accession>
<evidence type="ECO:0000256" key="9">
    <source>
        <dbReference type="ARBA" id="ARBA00025772"/>
    </source>
</evidence>
<evidence type="ECO:0000256" key="10">
    <source>
        <dbReference type="ARBA" id="ARBA00030775"/>
    </source>
</evidence>
<feature type="domain" description="General secretion pathway GspH" evidence="11">
    <location>
        <begin position="37"/>
        <end position="148"/>
    </location>
</feature>
<evidence type="ECO:0000313" key="13">
    <source>
        <dbReference type="Proteomes" id="UP000765845"/>
    </source>
</evidence>
<dbReference type="SUPFAM" id="SSF54523">
    <property type="entry name" value="Pili subunits"/>
    <property type="match status" value="1"/>
</dbReference>
<evidence type="ECO:0000256" key="7">
    <source>
        <dbReference type="ARBA" id="ARBA00022989"/>
    </source>
</evidence>
<evidence type="ECO:0000256" key="8">
    <source>
        <dbReference type="ARBA" id="ARBA00023136"/>
    </source>
</evidence>
<protein>
    <recommendedName>
        <fullName evidence="2">Type II secretion system protein H</fullName>
    </recommendedName>
    <alternativeName>
        <fullName evidence="10">General secretion pathway protein H</fullName>
    </alternativeName>
</protein>
<keyword evidence="4" id="KW-0488">Methylation</keyword>
<comment type="caution">
    <text evidence="12">The sequence shown here is derived from an EMBL/GenBank/DDBJ whole genome shotgun (WGS) entry which is preliminary data.</text>
</comment>
<proteinExistence type="inferred from homology"/>
<dbReference type="EMBL" id="JAAWWK010000006">
    <property type="protein sequence ID" value="NKI18818.1"/>
    <property type="molecule type" value="Genomic_DNA"/>
</dbReference>
<dbReference type="Pfam" id="PF12019">
    <property type="entry name" value="GspH"/>
    <property type="match status" value="1"/>
</dbReference>